<dbReference type="PANTHER" id="PTHR11471">
    <property type="entry name" value="TUMOR NECROSIS FACTOR FAMILY MEMBER"/>
    <property type="match status" value="1"/>
</dbReference>
<dbReference type="SUPFAM" id="SSF49842">
    <property type="entry name" value="TNF-like"/>
    <property type="match status" value="1"/>
</dbReference>
<proteinExistence type="inferred from homology"/>
<keyword evidence="4 5" id="KW-0472">Membrane</keyword>
<dbReference type="Gene3D" id="2.60.120.40">
    <property type="match status" value="1"/>
</dbReference>
<dbReference type="GO" id="GO:0005615">
    <property type="term" value="C:extracellular space"/>
    <property type="evidence" value="ECO:0007669"/>
    <property type="project" value="UniProtKB-KW"/>
</dbReference>
<dbReference type="Ensembl" id="ENSPSTT00000001860.1">
    <property type="protein sequence ID" value="ENSPSTP00000001760.1"/>
    <property type="gene ID" value="ENSPSTG00000001352.1"/>
</dbReference>
<accession>A0A8C9EJW8</accession>
<dbReference type="AlphaFoldDB" id="A0A8C9EJW8"/>
<evidence type="ECO:0000256" key="4">
    <source>
        <dbReference type="ARBA" id="ARBA00023136"/>
    </source>
</evidence>
<feature type="transmembrane region" description="Helical" evidence="5">
    <location>
        <begin position="21"/>
        <end position="44"/>
    </location>
</feature>
<evidence type="ECO:0000313" key="8">
    <source>
        <dbReference type="Proteomes" id="UP000694428"/>
    </source>
</evidence>
<dbReference type="InterPro" id="IPR008983">
    <property type="entry name" value="Tumour_necrosis_fac-like_dom"/>
</dbReference>
<evidence type="ECO:0000259" key="6">
    <source>
        <dbReference type="PROSITE" id="PS50049"/>
    </source>
</evidence>
<comment type="similarity">
    <text evidence="2">Belongs to the tumor necrosis factor family.</text>
</comment>
<dbReference type="GO" id="GO:0016020">
    <property type="term" value="C:membrane"/>
    <property type="evidence" value="ECO:0007669"/>
    <property type="project" value="UniProtKB-SubCell"/>
</dbReference>
<dbReference type="GO" id="GO:0005125">
    <property type="term" value="F:cytokine activity"/>
    <property type="evidence" value="ECO:0007669"/>
    <property type="project" value="UniProtKB-KW"/>
</dbReference>
<dbReference type="GO" id="GO:0005164">
    <property type="term" value="F:tumor necrosis factor receptor binding"/>
    <property type="evidence" value="ECO:0007669"/>
    <property type="project" value="InterPro"/>
</dbReference>
<evidence type="ECO:0000256" key="3">
    <source>
        <dbReference type="ARBA" id="ARBA00022514"/>
    </source>
</evidence>
<keyword evidence="3" id="KW-0202">Cytokine</keyword>
<organism evidence="7 8">
    <name type="scientific">Pavo cristatus</name>
    <name type="common">Indian peafowl</name>
    <name type="synonym">Blue peafowl</name>
    <dbReference type="NCBI Taxonomy" id="9049"/>
    <lineage>
        <taxon>Eukaryota</taxon>
        <taxon>Metazoa</taxon>
        <taxon>Chordata</taxon>
        <taxon>Craniata</taxon>
        <taxon>Vertebrata</taxon>
        <taxon>Euteleostomi</taxon>
        <taxon>Archelosauria</taxon>
        <taxon>Archosauria</taxon>
        <taxon>Dinosauria</taxon>
        <taxon>Saurischia</taxon>
        <taxon>Theropoda</taxon>
        <taxon>Coelurosauria</taxon>
        <taxon>Aves</taxon>
        <taxon>Neognathae</taxon>
        <taxon>Galloanserae</taxon>
        <taxon>Galliformes</taxon>
        <taxon>Phasianidae</taxon>
        <taxon>Phasianinae</taxon>
        <taxon>Pavo</taxon>
    </lineage>
</organism>
<evidence type="ECO:0000256" key="5">
    <source>
        <dbReference type="SAM" id="Phobius"/>
    </source>
</evidence>
<dbReference type="GO" id="GO:0006955">
    <property type="term" value="P:immune response"/>
    <property type="evidence" value="ECO:0007669"/>
    <property type="project" value="InterPro"/>
</dbReference>
<evidence type="ECO:0000256" key="1">
    <source>
        <dbReference type="ARBA" id="ARBA00004370"/>
    </source>
</evidence>
<dbReference type="Pfam" id="PF00229">
    <property type="entry name" value="TNF"/>
    <property type="match status" value="1"/>
</dbReference>
<sequence length="177" mass="20419">METPHLMENGNTPQNRKCCKVALYTSIFVLIVISFLVSTVFYLLQPRGTCWAHGSLKKYAPTAEKGTMIWEWRSEHCQGLVQHLNETLIIMEDGNYYIYAQVNRKGEVNESFMLVLYKTPRITLNEAVGPNTGNKNGTVNFGRPFHLRKGDTLYCELNVRSRSILSEHHNYWGLYKI</sequence>
<keyword evidence="5" id="KW-1133">Transmembrane helix</keyword>
<dbReference type="PANTHER" id="PTHR11471:SF13">
    <property type="entry name" value="TNF FAMILY PROFILE DOMAIN-CONTAINING PROTEIN"/>
    <property type="match status" value="1"/>
</dbReference>
<reference evidence="7" key="1">
    <citation type="submission" date="2025-08" db="UniProtKB">
        <authorList>
            <consortium name="Ensembl"/>
        </authorList>
    </citation>
    <scope>IDENTIFICATION</scope>
</reference>
<comment type="subcellular location">
    <subcellularLocation>
        <location evidence="1">Membrane</location>
    </subcellularLocation>
</comment>
<feature type="domain" description="THD" evidence="6">
    <location>
        <begin position="55"/>
        <end position="177"/>
    </location>
</feature>
<evidence type="ECO:0000313" key="7">
    <source>
        <dbReference type="Ensembl" id="ENSPSTP00000001760.1"/>
    </source>
</evidence>
<protein>
    <recommendedName>
        <fullName evidence="6">THD domain-containing protein</fullName>
    </recommendedName>
</protein>
<keyword evidence="5" id="KW-0812">Transmembrane</keyword>
<name>A0A8C9EJW8_PAVCR</name>
<dbReference type="InterPro" id="IPR006052">
    <property type="entry name" value="TNF_dom"/>
</dbReference>
<keyword evidence="8" id="KW-1185">Reference proteome</keyword>
<dbReference type="Proteomes" id="UP000694428">
    <property type="component" value="Unplaced"/>
</dbReference>
<evidence type="ECO:0000256" key="2">
    <source>
        <dbReference type="ARBA" id="ARBA00008670"/>
    </source>
</evidence>
<reference evidence="7" key="2">
    <citation type="submission" date="2025-09" db="UniProtKB">
        <authorList>
            <consortium name="Ensembl"/>
        </authorList>
    </citation>
    <scope>IDENTIFICATION</scope>
</reference>
<dbReference type="PROSITE" id="PS50049">
    <property type="entry name" value="THD_2"/>
    <property type="match status" value="1"/>
</dbReference>